<keyword evidence="3" id="KW-1185">Reference proteome</keyword>
<dbReference type="InterPro" id="IPR050644">
    <property type="entry name" value="PG_Glycine_Bridge_Synth"/>
</dbReference>
<dbReference type="Gene3D" id="3.40.630.30">
    <property type="match status" value="1"/>
</dbReference>
<evidence type="ECO:0000259" key="1">
    <source>
        <dbReference type="Pfam" id="PF13480"/>
    </source>
</evidence>
<feature type="domain" description="BioF2-like acetyltransferase" evidence="1">
    <location>
        <begin position="164"/>
        <end position="292"/>
    </location>
</feature>
<name>H1Z0B9_9EURY</name>
<sequence>MSEEKYYTKILESSEYQAWDELVQESSSGTIFSNSEWLKLTSESLNSDLSIYGCFIENDIVAGCPIFTKRYKKLLKIGSNTEGMMPYSGIVIKDYPKENIRKYERNQNDILRALRIHLEKLNLPYIIIKNPIGISDIREFKWNNWNDKVYYTYLLDLNNLNYSRDVKRNIKKALGNEIFIEESKDIDAYFSLFEHTFKHQGLNTPVDNNYLSKMFKYISDNDKGKMFVSKTKEDQWVAAEIFVHDSNYVHRWTAATDINLRKTGGYHLLLDHAFNYFKEKGFGTMNLMAGNTTQLTEFITGFNPSLKTYLSIEKKSNIISMAKK</sequence>
<reference evidence="2 3" key="1">
    <citation type="submission" date="2011-10" db="EMBL/GenBank/DDBJ databases">
        <title>The Improved High-Quality Draft genome of Methanoplanus limicola DSM 2279.</title>
        <authorList>
            <consortium name="US DOE Joint Genome Institute (JGI-PGF)"/>
            <person name="Lucas S."/>
            <person name="Copeland A."/>
            <person name="Lapidus A."/>
            <person name="Glavina del Rio T."/>
            <person name="Dalin E."/>
            <person name="Tice H."/>
            <person name="Bruce D."/>
            <person name="Goodwin L."/>
            <person name="Pitluck S."/>
            <person name="Peters L."/>
            <person name="Mikhailova N."/>
            <person name="Lu M."/>
            <person name="Kyrpides N."/>
            <person name="Mavromatis K."/>
            <person name="Ivanova N."/>
            <person name="Markowitz V."/>
            <person name="Cheng J.-F."/>
            <person name="Hugenholtz P."/>
            <person name="Woyke T."/>
            <person name="Wu D."/>
            <person name="Wirth R."/>
            <person name="Brambilla E.-M."/>
            <person name="Klenk H.-P."/>
            <person name="Eisen J.A."/>
        </authorList>
    </citation>
    <scope>NUCLEOTIDE SEQUENCE [LARGE SCALE GENOMIC DNA]</scope>
    <source>
        <strain evidence="2 3">DSM 2279</strain>
    </source>
</reference>
<dbReference type="Proteomes" id="UP000005741">
    <property type="component" value="Chromosome"/>
</dbReference>
<dbReference type="OrthoDB" id="140543at2157"/>
<dbReference type="SUPFAM" id="SSF55729">
    <property type="entry name" value="Acyl-CoA N-acyltransferases (Nat)"/>
    <property type="match status" value="1"/>
</dbReference>
<dbReference type="InParanoid" id="H1Z0B9"/>
<organism evidence="2 3">
    <name type="scientific">Methanoplanus limicola DSM 2279</name>
    <dbReference type="NCBI Taxonomy" id="937775"/>
    <lineage>
        <taxon>Archaea</taxon>
        <taxon>Methanobacteriati</taxon>
        <taxon>Methanobacteriota</taxon>
        <taxon>Stenosarchaea group</taxon>
        <taxon>Methanomicrobia</taxon>
        <taxon>Methanomicrobiales</taxon>
        <taxon>Methanomicrobiaceae</taxon>
        <taxon>Methanoplanus</taxon>
    </lineage>
</organism>
<evidence type="ECO:0000313" key="3">
    <source>
        <dbReference type="Proteomes" id="UP000005741"/>
    </source>
</evidence>
<dbReference type="Pfam" id="PF13480">
    <property type="entry name" value="Acetyltransf_6"/>
    <property type="match status" value="1"/>
</dbReference>
<dbReference type="HOGENOM" id="CLU_071764_0_0_2"/>
<proteinExistence type="predicted"/>
<accession>H1Z0B9</accession>
<dbReference type="AlphaFoldDB" id="H1Z0B9"/>
<dbReference type="EMBL" id="CM001436">
    <property type="protein sequence ID" value="EHQ34386.1"/>
    <property type="molecule type" value="Genomic_DNA"/>
</dbReference>
<gene>
    <name evidence="2" type="ORF">Metlim_0239</name>
</gene>
<evidence type="ECO:0000313" key="2">
    <source>
        <dbReference type="EMBL" id="EHQ34386.1"/>
    </source>
</evidence>
<dbReference type="InterPro" id="IPR016181">
    <property type="entry name" value="Acyl_CoA_acyltransferase"/>
</dbReference>
<dbReference type="PANTHER" id="PTHR36174">
    <property type="entry name" value="LIPID II:GLYCINE GLYCYLTRANSFERASE"/>
    <property type="match status" value="1"/>
</dbReference>
<dbReference type="InterPro" id="IPR038740">
    <property type="entry name" value="BioF2-like_GNAT_dom"/>
</dbReference>
<dbReference type="RefSeq" id="WP_004076026.1">
    <property type="nucleotide sequence ID" value="NZ_CM001436.1"/>
</dbReference>
<dbReference type="STRING" id="937775.Metlim_0239"/>
<protein>
    <recommendedName>
        <fullName evidence="1">BioF2-like acetyltransferase domain-containing protein</fullName>
    </recommendedName>
</protein>
<dbReference type="PANTHER" id="PTHR36174:SF1">
    <property type="entry name" value="LIPID II:GLYCINE GLYCYLTRANSFERASE"/>
    <property type="match status" value="1"/>
</dbReference>